<dbReference type="CDD" id="cd05819">
    <property type="entry name" value="NHL"/>
    <property type="match status" value="1"/>
</dbReference>
<keyword evidence="1 3" id="KW-0732">Signal</keyword>
<gene>
    <name evidence="4" type="ORF">RFH988_LOCUS17914</name>
</gene>
<protein>
    <submittedName>
        <fullName evidence="4">Uncharacterized protein</fullName>
    </submittedName>
</protein>
<evidence type="ECO:0000313" key="5">
    <source>
        <dbReference type="Proteomes" id="UP000663882"/>
    </source>
</evidence>
<dbReference type="Gene3D" id="2.40.10.500">
    <property type="match status" value="2"/>
</dbReference>
<keyword evidence="2" id="KW-0325">Glycoprotein</keyword>
<organism evidence="4 5">
    <name type="scientific">Rotaria sordida</name>
    <dbReference type="NCBI Taxonomy" id="392033"/>
    <lineage>
        <taxon>Eukaryota</taxon>
        <taxon>Metazoa</taxon>
        <taxon>Spiralia</taxon>
        <taxon>Gnathifera</taxon>
        <taxon>Rotifera</taxon>
        <taxon>Eurotatoria</taxon>
        <taxon>Bdelloidea</taxon>
        <taxon>Philodinida</taxon>
        <taxon>Philodinidae</taxon>
        <taxon>Rotaria</taxon>
    </lineage>
</organism>
<feature type="chain" id="PRO_5032495319" evidence="3">
    <location>
        <begin position="30"/>
        <end position="426"/>
    </location>
</feature>
<feature type="signal peptide" evidence="3">
    <location>
        <begin position="1"/>
        <end position="29"/>
    </location>
</feature>
<name>A0A814M656_9BILA</name>
<dbReference type="OrthoDB" id="9987262at2759"/>
<dbReference type="Proteomes" id="UP000663882">
    <property type="component" value="Unassembled WGS sequence"/>
</dbReference>
<comment type="caution">
    <text evidence="4">The sequence shown here is derived from an EMBL/GenBank/DDBJ whole genome shotgun (WGS) entry which is preliminary data.</text>
</comment>
<proteinExistence type="predicted"/>
<reference evidence="4" key="1">
    <citation type="submission" date="2021-02" db="EMBL/GenBank/DDBJ databases">
        <authorList>
            <person name="Nowell W R."/>
        </authorList>
    </citation>
    <scope>NUCLEOTIDE SEQUENCE</scope>
</reference>
<sequence length="426" mass="47122">MQKKMKMTWATCLLFLLVIFNFSVIRVETQTCQNASLYDQCSSNVACGCLQSAHTPNDGICSYLYVSCSELNACAVDNRTCWEPEHECVTHPHCHTDPLCYPLNMATQTVCPPILTTTSNPSLLQDGICTEAKWNREGIIVSGGNYGSNLDQLMAPHGMFVDDNDTIYIADGANQRVVKWVLGANSSQIVAGGNGKGNNSDQFEFVTKVVVDKNGTMFICDTYNQRVQRWFKDANHGETIVDDILCYGLAMDNEGSLYISDQIENSVVKWPGRQIVAGGNGKGFDINQLNDPKHIFVDRDKSVYVADNFNYRVVKWPAGAEEGIIVAGGNEQGDDKNQLSSPQSVVVDGSGTVYVLDYGNDRVTRWFKGSTSGNIILGRPGWGDDRSYVYRANDLVFDRHGNLYVVDNSNVRILKFTIDKSACLTE</sequence>
<dbReference type="AlphaFoldDB" id="A0A814M656"/>
<evidence type="ECO:0000313" key="4">
    <source>
        <dbReference type="EMBL" id="CAF1073790.1"/>
    </source>
</evidence>
<dbReference type="SUPFAM" id="SSF101898">
    <property type="entry name" value="NHL repeat"/>
    <property type="match status" value="1"/>
</dbReference>
<evidence type="ECO:0000256" key="1">
    <source>
        <dbReference type="ARBA" id="ARBA00022729"/>
    </source>
</evidence>
<accession>A0A814M656</accession>
<dbReference type="PANTHER" id="PTHR10680:SF14">
    <property type="entry name" value="PEPTIDYL-GLYCINE ALPHA-AMIDATING MONOOXYGENASE"/>
    <property type="match status" value="1"/>
</dbReference>
<dbReference type="InterPro" id="IPR011042">
    <property type="entry name" value="6-blade_b-propeller_TolB-like"/>
</dbReference>
<dbReference type="Gene3D" id="2.120.10.30">
    <property type="entry name" value="TolB, C-terminal domain"/>
    <property type="match status" value="1"/>
</dbReference>
<dbReference type="EMBL" id="CAJNOO010000981">
    <property type="protein sequence ID" value="CAF1073790.1"/>
    <property type="molecule type" value="Genomic_DNA"/>
</dbReference>
<evidence type="ECO:0000256" key="3">
    <source>
        <dbReference type="SAM" id="SignalP"/>
    </source>
</evidence>
<evidence type="ECO:0000256" key="2">
    <source>
        <dbReference type="ARBA" id="ARBA00023180"/>
    </source>
</evidence>
<dbReference type="PANTHER" id="PTHR10680">
    <property type="entry name" value="PEPTIDYL-GLYCINE ALPHA-AMIDATING MONOOXYGENASE"/>
    <property type="match status" value="1"/>
</dbReference>